<proteinExistence type="predicted"/>
<keyword evidence="2" id="KW-1185">Reference proteome</keyword>
<name>A0A7W5ACP1_9ACTN</name>
<evidence type="ECO:0000313" key="1">
    <source>
        <dbReference type="EMBL" id="MBB3093637.1"/>
    </source>
</evidence>
<dbReference type="AlphaFoldDB" id="A0A7W5ACP1"/>
<comment type="caution">
    <text evidence="1">The sequence shown here is derived from an EMBL/GenBank/DDBJ whole genome shotgun (WGS) entry which is preliminary data.</text>
</comment>
<protein>
    <submittedName>
        <fullName evidence="1">Uncharacterized protein</fullName>
    </submittedName>
</protein>
<accession>A0A7W5ACP1</accession>
<organism evidence="1 2">
    <name type="scientific">Actinoplanes campanulatus</name>
    <dbReference type="NCBI Taxonomy" id="113559"/>
    <lineage>
        <taxon>Bacteria</taxon>
        <taxon>Bacillati</taxon>
        <taxon>Actinomycetota</taxon>
        <taxon>Actinomycetes</taxon>
        <taxon>Micromonosporales</taxon>
        <taxon>Micromonosporaceae</taxon>
        <taxon>Actinoplanes</taxon>
    </lineage>
</organism>
<gene>
    <name evidence="1" type="ORF">FHR83_001286</name>
</gene>
<reference evidence="1 2" key="1">
    <citation type="submission" date="2020-08" db="EMBL/GenBank/DDBJ databases">
        <title>Genomic Encyclopedia of Type Strains, Phase III (KMG-III): the genomes of soil and plant-associated and newly described type strains.</title>
        <authorList>
            <person name="Whitman W."/>
        </authorList>
    </citation>
    <scope>NUCLEOTIDE SEQUENCE [LARGE SCALE GENOMIC DNA]</scope>
    <source>
        <strain evidence="1 2">CECT 3287</strain>
    </source>
</reference>
<dbReference type="Proteomes" id="UP000590749">
    <property type="component" value="Unassembled WGS sequence"/>
</dbReference>
<dbReference type="RefSeq" id="WP_183217555.1">
    <property type="nucleotide sequence ID" value="NZ_BMPW01000002.1"/>
</dbReference>
<dbReference type="EMBL" id="JACHXF010000002">
    <property type="protein sequence ID" value="MBB3093637.1"/>
    <property type="molecule type" value="Genomic_DNA"/>
</dbReference>
<evidence type="ECO:0000313" key="2">
    <source>
        <dbReference type="Proteomes" id="UP000590749"/>
    </source>
</evidence>
<sequence>MTVTVTVRAAIRVRGGRGVASGDAWGERRHMRMVAVSRAGPATDLRPAGAAQA</sequence>